<sequence>MKIAIVCNGQLGSAIRNVINRQKNRFTTEVVCTWFDDTAVGKTLSEGALPFSSFTPEHIVENHDYIISNSEYGVTHALGNALTEYNTLITINRTDMFHGTGKNIVDGVGVFSGLMDMMSAVMTKEYSSIDRLDYYVGMNPNMWGGRTP</sequence>
<proteinExistence type="predicted"/>
<protein>
    <recommendedName>
        <fullName evidence="2">Dihydrodipicolinate reductase N-terminal domain-containing protein</fullName>
    </recommendedName>
</protein>
<organism evidence="1">
    <name type="scientific">marine metagenome</name>
    <dbReference type="NCBI Taxonomy" id="408172"/>
    <lineage>
        <taxon>unclassified sequences</taxon>
        <taxon>metagenomes</taxon>
        <taxon>ecological metagenomes</taxon>
    </lineage>
</organism>
<reference evidence="1" key="1">
    <citation type="submission" date="2018-05" db="EMBL/GenBank/DDBJ databases">
        <authorList>
            <person name="Lanie J.A."/>
            <person name="Ng W.-L."/>
            <person name="Kazmierczak K.M."/>
            <person name="Andrzejewski T.M."/>
            <person name="Davidsen T.M."/>
            <person name="Wayne K.J."/>
            <person name="Tettelin H."/>
            <person name="Glass J.I."/>
            <person name="Rusch D."/>
            <person name="Podicherti R."/>
            <person name="Tsui H.-C.T."/>
            <person name="Winkler M.E."/>
        </authorList>
    </citation>
    <scope>NUCLEOTIDE SEQUENCE</scope>
</reference>
<gene>
    <name evidence="1" type="ORF">METZ01_LOCUS271397</name>
</gene>
<dbReference type="AlphaFoldDB" id="A0A382K4W7"/>
<accession>A0A382K4W7</accession>
<name>A0A382K4W7_9ZZZZ</name>
<feature type="non-terminal residue" evidence="1">
    <location>
        <position position="148"/>
    </location>
</feature>
<evidence type="ECO:0008006" key="2">
    <source>
        <dbReference type="Google" id="ProtNLM"/>
    </source>
</evidence>
<dbReference type="EMBL" id="UINC01077944">
    <property type="protein sequence ID" value="SVC18543.1"/>
    <property type="molecule type" value="Genomic_DNA"/>
</dbReference>
<evidence type="ECO:0000313" key="1">
    <source>
        <dbReference type="EMBL" id="SVC18543.1"/>
    </source>
</evidence>